<gene>
    <name evidence="1" type="ORF">BJ981_006798</name>
</gene>
<organism evidence="1 2">
    <name type="scientific">Sphaerisporangium krabiense</name>
    <dbReference type="NCBI Taxonomy" id="763782"/>
    <lineage>
        <taxon>Bacteria</taxon>
        <taxon>Bacillati</taxon>
        <taxon>Actinomycetota</taxon>
        <taxon>Actinomycetes</taxon>
        <taxon>Streptosporangiales</taxon>
        <taxon>Streptosporangiaceae</taxon>
        <taxon>Sphaerisporangium</taxon>
    </lineage>
</organism>
<keyword evidence="2" id="KW-1185">Reference proteome</keyword>
<dbReference type="Proteomes" id="UP000588112">
    <property type="component" value="Unassembled WGS sequence"/>
</dbReference>
<protein>
    <submittedName>
        <fullName evidence="1">Ferredoxin</fullName>
    </submittedName>
</protein>
<dbReference type="Gene3D" id="3.30.70.20">
    <property type="match status" value="1"/>
</dbReference>
<dbReference type="AlphaFoldDB" id="A0A7W8ZBM1"/>
<dbReference type="SUPFAM" id="SSF54862">
    <property type="entry name" value="4Fe-4S ferredoxins"/>
    <property type="match status" value="1"/>
</dbReference>
<reference evidence="1 2" key="1">
    <citation type="submission" date="2020-08" db="EMBL/GenBank/DDBJ databases">
        <title>Sequencing the genomes of 1000 actinobacteria strains.</title>
        <authorList>
            <person name="Klenk H.-P."/>
        </authorList>
    </citation>
    <scope>NUCLEOTIDE SEQUENCE [LARGE SCALE GENOMIC DNA]</scope>
    <source>
        <strain evidence="1 2">DSM 45790</strain>
    </source>
</reference>
<evidence type="ECO:0000313" key="2">
    <source>
        <dbReference type="Proteomes" id="UP000588112"/>
    </source>
</evidence>
<proteinExistence type="predicted"/>
<dbReference type="RefSeq" id="WP_184617389.1">
    <property type="nucleotide sequence ID" value="NZ_BOOS01000061.1"/>
</dbReference>
<comment type="caution">
    <text evidence="1">The sequence shown here is derived from an EMBL/GenBank/DDBJ whole genome shotgun (WGS) entry which is preliminary data.</text>
</comment>
<sequence length="74" mass="8187">MTGAVRTTRLLSVEADVCEGNAVCARMAPDLFVLPGDVEVVTVVRQPDTAELVRRAEMAVRRCPKRALRYDEVL</sequence>
<dbReference type="EMBL" id="JACHBR010000002">
    <property type="protein sequence ID" value="MBB5631034.1"/>
    <property type="molecule type" value="Genomic_DNA"/>
</dbReference>
<name>A0A7W8ZBM1_9ACTN</name>
<accession>A0A7W8ZBM1</accession>
<evidence type="ECO:0000313" key="1">
    <source>
        <dbReference type="EMBL" id="MBB5631034.1"/>
    </source>
</evidence>
<dbReference type="Pfam" id="PF13370">
    <property type="entry name" value="Fer4_13"/>
    <property type="match status" value="1"/>
</dbReference>